<dbReference type="InterPro" id="IPR009061">
    <property type="entry name" value="DNA-bd_dom_put_sf"/>
</dbReference>
<evidence type="ECO:0000259" key="3">
    <source>
        <dbReference type="PROSITE" id="PS50110"/>
    </source>
</evidence>
<accession>A0ABT6X4S0</accession>
<feature type="domain" description="Response regulatory" evidence="3">
    <location>
        <begin position="119"/>
        <end position="237"/>
    </location>
</feature>
<dbReference type="SMART" id="SM00448">
    <property type="entry name" value="REC"/>
    <property type="match status" value="1"/>
</dbReference>
<dbReference type="Gene3D" id="3.40.50.2300">
    <property type="match status" value="1"/>
</dbReference>
<dbReference type="Proteomes" id="UP001431902">
    <property type="component" value="Unassembled WGS sequence"/>
</dbReference>
<gene>
    <name evidence="4" type="ORF">QLQ16_04590</name>
</gene>
<keyword evidence="1 2" id="KW-0597">Phosphoprotein</keyword>
<evidence type="ECO:0000256" key="2">
    <source>
        <dbReference type="PROSITE-ProRule" id="PRU00169"/>
    </source>
</evidence>
<dbReference type="SUPFAM" id="SSF46955">
    <property type="entry name" value="Putative DNA-binding domain"/>
    <property type="match status" value="1"/>
</dbReference>
<reference evidence="4" key="1">
    <citation type="submission" date="2023-05" db="EMBL/GenBank/DDBJ databases">
        <title>Limnohabitans sp. strain HM2-2 Genome sequencing and assembly.</title>
        <authorList>
            <person name="Jung Y."/>
        </authorList>
    </citation>
    <scope>NUCLEOTIDE SEQUENCE</scope>
    <source>
        <strain evidence="4">HM2-2</strain>
    </source>
</reference>
<dbReference type="EMBL" id="JASGBH010000003">
    <property type="protein sequence ID" value="MDI9233111.1"/>
    <property type="molecule type" value="Genomic_DNA"/>
</dbReference>
<dbReference type="PANTHER" id="PTHR44591">
    <property type="entry name" value="STRESS RESPONSE REGULATOR PROTEIN 1"/>
    <property type="match status" value="1"/>
</dbReference>
<dbReference type="InterPro" id="IPR041657">
    <property type="entry name" value="HTH_17"/>
</dbReference>
<dbReference type="InterPro" id="IPR011006">
    <property type="entry name" value="CheY-like_superfamily"/>
</dbReference>
<dbReference type="Pfam" id="PF00072">
    <property type="entry name" value="Response_reg"/>
    <property type="match status" value="1"/>
</dbReference>
<name>A0ABT6X4S0_9BURK</name>
<protein>
    <submittedName>
        <fullName evidence="4">Response regulator</fullName>
    </submittedName>
</protein>
<dbReference type="InterPro" id="IPR050595">
    <property type="entry name" value="Bact_response_regulator"/>
</dbReference>
<dbReference type="SUPFAM" id="SSF52172">
    <property type="entry name" value="CheY-like"/>
    <property type="match status" value="1"/>
</dbReference>
<evidence type="ECO:0000256" key="1">
    <source>
        <dbReference type="ARBA" id="ARBA00022553"/>
    </source>
</evidence>
<dbReference type="RefSeq" id="WP_283223517.1">
    <property type="nucleotide sequence ID" value="NZ_JASGBH010000003.1"/>
</dbReference>
<comment type="caution">
    <text evidence="4">The sequence shown here is derived from an EMBL/GenBank/DDBJ whole genome shotgun (WGS) entry which is preliminary data.</text>
</comment>
<feature type="modified residue" description="4-aspartylphosphate" evidence="2">
    <location>
        <position position="170"/>
    </location>
</feature>
<organism evidence="4 5">
    <name type="scientific">Limnohabitans lacus</name>
    <dbReference type="NCBI Taxonomy" id="3045173"/>
    <lineage>
        <taxon>Bacteria</taxon>
        <taxon>Pseudomonadati</taxon>
        <taxon>Pseudomonadota</taxon>
        <taxon>Betaproteobacteria</taxon>
        <taxon>Burkholderiales</taxon>
        <taxon>Comamonadaceae</taxon>
        <taxon>Limnohabitans</taxon>
    </lineage>
</organism>
<dbReference type="PANTHER" id="PTHR44591:SF23">
    <property type="entry name" value="CHEY SUBFAMILY"/>
    <property type="match status" value="1"/>
</dbReference>
<dbReference type="Gene3D" id="1.10.1660.10">
    <property type="match status" value="1"/>
</dbReference>
<evidence type="ECO:0000313" key="4">
    <source>
        <dbReference type="EMBL" id="MDI9233111.1"/>
    </source>
</evidence>
<evidence type="ECO:0000313" key="5">
    <source>
        <dbReference type="Proteomes" id="UP001431902"/>
    </source>
</evidence>
<dbReference type="InterPro" id="IPR001789">
    <property type="entry name" value="Sig_transdc_resp-reg_receiver"/>
</dbReference>
<proteinExistence type="predicted"/>
<dbReference type="NCBIfam" id="TIGR01764">
    <property type="entry name" value="excise"/>
    <property type="match status" value="1"/>
</dbReference>
<dbReference type="Pfam" id="PF12728">
    <property type="entry name" value="HTH_17"/>
    <property type="match status" value="1"/>
</dbReference>
<dbReference type="InterPro" id="IPR010093">
    <property type="entry name" value="SinI_DNA-bd"/>
</dbReference>
<sequence>MREPTKTQSFNLRDLDPFANLTLKSKKMPTLETQRTKRRIKAFTDNTSHDIESHFGTSKAAKMLGLSVGTIQKLVDQDILQSWKTQGGHRRIASTSIQEYQRKFDITPIQTQASEQRLRVLLVEDDPVTRQMVLDYCNNAALPIECTAMTSGMEALIHIANINPHLLITDLDMPGIDGFELLRLLRQNPQFDQMSVLVLTALTETEILARGELPPDSIRVEKPVKASWFNGFFTGIVLGRTQSTK</sequence>
<keyword evidence="5" id="KW-1185">Reference proteome</keyword>
<dbReference type="PROSITE" id="PS50110">
    <property type="entry name" value="RESPONSE_REGULATORY"/>
    <property type="match status" value="1"/>
</dbReference>